<keyword evidence="2" id="KW-1185">Reference proteome</keyword>
<protein>
    <submittedName>
        <fullName evidence="3">Uncharacterized protein</fullName>
    </submittedName>
</protein>
<dbReference type="AlphaFoldDB" id="A0A1I7XU52"/>
<dbReference type="WBParaSite" id="Hba_21350">
    <property type="protein sequence ID" value="Hba_21350"/>
    <property type="gene ID" value="Hba_21350"/>
</dbReference>
<reference evidence="3" key="1">
    <citation type="submission" date="2016-11" db="UniProtKB">
        <authorList>
            <consortium name="WormBaseParasite"/>
        </authorList>
    </citation>
    <scope>IDENTIFICATION</scope>
</reference>
<accession>A0A1I7XU52</accession>
<dbReference type="Proteomes" id="UP000095283">
    <property type="component" value="Unplaced"/>
</dbReference>
<proteinExistence type="predicted"/>
<feature type="compositionally biased region" description="Basic and acidic residues" evidence="1">
    <location>
        <begin position="1"/>
        <end position="16"/>
    </location>
</feature>
<evidence type="ECO:0000256" key="1">
    <source>
        <dbReference type="SAM" id="MobiDB-lite"/>
    </source>
</evidence>
<sequence>MEKESENTIREVKKSDQAQSELLICDTDPFPEPSTTESGAPRAEYIRLYIDHRDKSLDEATPLVDHDILIQIAANTASSFDRFSKPCQTTKRRLDRENDKNEGVLKRDVGSFVDVIHALPTPKKKRRKVVSINYI</sequence>
<name>A0A1I7XU52_HETBA</name>
<evidence type="ECO:0000313" key="2">
    <source>
        <dbReference type="Proteomes" id="UP000095283"/>
    </source>
</evidence>
<organism evidence="2 3">
    <name type="scientific">Heterorhabditis bacteriophora</name>
    <name type="common">Entomopathogenic nematode worm</name>
    <dbReference type="NCBI Taxonomy" id="37862"/>
    <lineage>
        <taxon>Eukaryota</taxon>
        <taxon>Metazoa</taxon>
        <taxon>Ecdysozoa</taxon>
        <taxon>Nematoda</taxon>
        <taxon>Chromadorea</taxon>
        <taxon>Rhabditida</taxon>
        <taxon>Rhabditina</taxon>
        <taxon>Rhabditomorpha</taxon>
        <taxon>Strongyloidea</taxon>
        <taxon>Heterorhabditidae</taxon>
        <taxon>Heterorhabditis</taxon>
    </lineage>
</organism>
<evidence type="ECO:0000313" key="3">
    <source>
        <dbReference type="WBParaSite" id="Hba_21350"/>
    </source>
</evidence>
<feature type="region of interest" description="Disordered" evidence="1">
    <location>
        <begin position="1"/>
        <end position="38"/>
    </location>
</feature>